<keyword evidence="1" id="KW-0614">Plasmid</keyword>
<dbReference type="EMBL" id="CP031163">
    <property type="protein sequence ID" value="AXH00785.1"/>
    <property type="molecule type" value="Genomic_DNA"/>
</dbReference>
<accession>A0A345IM62</accession>
<evidence type="ECO:0000313" key="2">
    <source>
        <dbReference type="Proteomes" id="UP000253744"/>
    </source>
</evidence>
<protein>
    <submittedName>
        <fullName evidence="1">Uncharacterized protein</fullName>
    </submittedName>
</protein>
<dbReference type="Proteomes" id="UP000253744">
    <property type="component" value="Plasmid pDrdI"/>
</dbReference>
<geneLocation type="plasmid" evidence="2">
    <name>pdrdi</name>
</geneLocation>
<name>A0A345IM62_9DEIO</name>
<reference evidence="1 2" key="1">
    <citation type="submission" date="2018-07" db="EMBL/GenBank/DDBJ databases">
        <title>Complete Genome and Methylome Analysis of Deinococcus wulumuqiensis NEB 479.</title>
        <authorList>
            <person name="Fomenkov A."/>
            <person name="Luyten Y."/>
            <person name="Vincze T."/>
            <person name="Anton B.P."/>
            <person name="Clark T."/>
            <person name="Roberts R.J."/>
            <person name="Morgan R.D."/>
        </authorList>
    </citation>
    <scope>NUCLEOTIDE SEQUENCE [LARGE SCALE GENOMIC DNA]</scope>
    <source>
        <strain evidence="1 2">NEB 479</strain>
        <plasmid evidence="2">Plasmid pdrdi</plasmid>
    </source>
</reference>
<sequence>MSIEKGKVTKGPTPDAERILAAVRGPIIQGIQARFGRDTGASVSMGRRAEVKAVGKFKEKAGEVQEAVGEILEAAFSDLDLD</sequence>
<dbReference type="KEGG" id="dwu:DVJ83_16755"/>
<organism evidence="1 2">
    <name type="scientific">Deinococcus wulumuqiensis</name>
    <dbReference type="NCBI Taxonomy" id="980427"/>
    <lineage>
        <taxon>Bacteria</taxon>
        <taxon>Thermotogati</taxon>
        <taxon>Deinococcota</taxon>
        <taxon>Deinococci</taxon>
        <taxon>Deinococcales</taxon>
        <taxon>Deinococcaceae</taxon>
        <taxon>Deinococcus</taxon>
    </lineage>
</organism>
<dbReference type="AlphaFoldDB" id="A0A345IM62"/>
<evidence type="ECO:0000313" key="1">
    <source>
        <dbReference type="EMBL" id="AXH00785.1"/>
    </source>
</evidence>
<gene>
    <name evidence="1" type="ORF">DVJ83_16755</name>
</gene>
<proteinExistence type="predicted"/>